<dbReference type="PANTHER" id="PTHR42879:SF6">
    <property type="entry name" value="NADPH-DEPENDENT REDUCTASE BACG"/>
    <property type="match status" value="1"/>
</dbReference>
<dbReference type="EMBL" id="QQZY01000003">
    <property type="protein sequence ID" value="RDI74791.1"/>
    <property type="molecule type" value="Genomic_DNA"/>
</dbReference>
<dbReference type="SUPFAM" id="SSF51735">
    <property type="entry name" value="NAD(P)-binding Rossmann-fold domains"/>
    <property type="match status" value="1"/>
</dbReference>
<dbReference type="GO" id="GO:0016491">
    <property type="term" value="F:oxidoreductase activity"/>
    <property type="evidence" value="ECO:0007669"/>
    <property type="project" value="UniProtKB-KW"/>
</dbReference>
<evidence type="ECO:0000313" key="3">
    <source>
        <dbReference type="EMBL" id="RDI74791.1"/>
    </source>
</evidence>
<accession>A0A7M2YXC6</accession>
<evidence type="ECO:0000313" key="4">
    <source>
        <dbReference type="Proteomes" id="UP000254134"/>
    </source>
</evidence>
<dbReference type="Pfam" id="PF13561">
    <property type="entry name" value="adh_short_C2"/>
    <property type="match status" value="1"/>
</dbReference>
<reference evidence="4" key="2">
    <citation type="journal article" date="2019" name="MicrobiologyOpen">
        <title>High-quality draft genome sequence of Gaiella occulta isolated from a 150 meter deep mineral water borehole and comparison with the genome sequences of other deep-branching lineages of the phylum Actinobacteria.</title>
        <authorList>
            <person name="Severino R."/>
            <person name="Froufe H.J.C."/>
            <person name="Barroso C."/>
            <person name="Albuquerque L."/>
            <person name="Lobo-da-Cunha A."/>
            <person name="da Costa M.S."/>
            <person name="Egas C."/>
        </authorList>
    </citation>
    <scope>NUCLEOTIDE SEQUENCE [LARGE SCALE GENOMIC DNA]</scope>
    <source>
        <strain evidence="4">F2-233</strain>
    </source>
</reference>
<name>A0A7M2YXC6_9ACTN</name>
<protein>
    <submittedName>
        <fullName evidence="3">Short-chain alcohol-related dehydrogenase</fullName>
    </submittedName>
</protein>
<dbReference type="PANTHER" id="PTHR42879">
    <property type="entry name" value="3-OXOACYL-(ACYL-CARRIER-PROTEIN) REDUCTASE"/>
    <property type="match status" value="1"/>
</dbReference>
<gene>
    <name evidence="3" type="ORF">Gocc_1680</name>
</gene>
<dbReference type="RefSeq" id="WP_114796084.1">
    <property type="nucleotide sequence ID" value="NZ_QQZY01000003.1"/>
</dbReference>
<keyword evidence="2" id="KW-0560">Oxidoreductase</keyword>
<comment type="caution">
    <text evidence="3">The sequence shown here is derived from an EMBL/GenBank/DDBJ whole genome shotgun (WGS) entry which is preliminary data.</text>
</comment>
<comment type="similarity">
    <text evidence="1">Belongs to the short-chain dehydrogenases/reductases (SDR) family.</text>
</comment>
<dbReference type="Proteomes" id="UP000254134">
    <property type="component" value="Unassembled WGS sequence"/>
</dbReference>
<dbReference type="FunFam" id="3.40.50.720:FF:000084">
    <property type="entry name" value="Short-chain dehydrogenase reductase"/>
    <property type="match status" value="1"/>
</dbReference>
<dbReference type="InterPro" id="IPR036291">
    <property type="entry name" value="NAD(P)-bd_dom_sf"/>
</dbReference>
<proteinExistence type="inferred from homology"/>
<sequence>MDLGLSGRTAIVLGASQGMGLAIAAALRAEGAAVAMFARRRDVLEREAARLGALAVPGDLTDPSDLRRLVDTAVERLGGVDVLVLNGGGPPPGPASGITTQDVEAAVALLLTPHVHLVAACLPHLRASGRGRIVAIESTSVKEPIANLALSNAVRPGVVGWLKTLARELGPEGITVNTVAPGRIDTERLQALYGAGGPGPEILAQIPARRLGRPAEIAAAVCFLASEQAAYISGSVVAVDGGMLSGLT</sequence>
<dbReference type="InterPro" id="IPR002347">
    <property type="entry name" value="SDR_fam"/>
</dbReference>
<dbReference type="OrthoDB" id="9804774at2"/>
<dbReference type="InterPro" id="IPR050259">
    <property type="entry name" value="SDR"/>
</dbReference>
<reference evidence="3 4" key="1">
    <citation type="submission" date="2018-07" db="EMBL/GenBank/DDBJ databases">
        <title>High-quality-draft genome sequence of Gaiella occulta.</title>
        <authorList>
            <person name="Severino R."/>
            <person name="Froufe H.J.C."/>
            <person name="Rainey F.A."/>
            <person name="Barroso C."/>
            <person name="Albuquerque L."/>
            <person name="Lobo-Da-Cunha A."/>
            <person name="Da Costa M.S."/>
            <person name="Egas C."/>
        </authorList>
    </citation>
    <scope>NUCLEOTIDE SEQUENCE [LARGE SCALE GENOMIC DNA]</scope>
    <source>
        <strain evidence="3 4">F2-233</strain>
    </source>
</reference>
<evidence type="ECO:0000256" key="1">
    <source>
        <dbReference type="ARBA" id="ARBA00006484"/>
    </source>
</evidence>
<keyword evidence="4" id="KW-1185">Reference proteome</keyword>
<organism evidence="3 4">
    <name type="scientific">Gaiella occulta</name>
    <dbReference type="NCBI Taxonomy" id="1002870"/>
    <lineage>
        <taxon>Bacteria</taxon>
        <taxon>Bacillati</taxon>
        <taxon>Actinomycetota</taxon>
        <taxon>Thermoleophilia</taxon>
        <taxon>Gaiellales</taxon>
        <taxon>Gaiellaceae</taxon>
        <taxon>Gaiella</taxon>
    </lineage>
</organism>
<dbReference type="AlphaFoldDB" id="A0A7M2YXC6"/>
<evidence type="ECO:0000256" key="2">
    <source>
        <dbReference type="ARBA" id="ARBA00023002"/>
    </source>
</evidence>
<dbReference type="Gene3D" id="3.40.50.720">
    <property type="entry name" value="NAD(P)-binding Rossmann-like Domain"/>
    <property type="match status" value="1"/>
</dbReference>
<dbReference type="PRINTS" id="PR00081">
    <property type="entry name" value="GDHRDH"/>
</dbReference>